<dbReference type="EMBL" id="RCHS01004089">
    <property type="protein sequence ID" value="RMX37671.1"/>
    <property type="molecule type" value="Genomic_DNA"/>
</dbReference>
<comment type="subcellular location">
    <subcellularLocation>
        <location evidence="1">Nucleus</location>
    </subcellularLocation>
</comment>
<evidence type="ECO:0000313" key="4">
    <source>
        <dbReference type="Proteomes" id="UP000275408"/>
    </source>
</evidence>
<organism evidence="3 4">
    <name type="scientific">Pocillopora damicornis</name>
    <name type="common">Cauliflower coral</name>
    <name type="synonym">Millepora damicornis</name>
    <dbReference type="NCBI Taxonomy" id="46731"/>
    <lineage>
        <taxon>Eukaryota</taxon>
        <taxon>Metazoa</taxon>
        <taxon>Cnidaria</taxon>
        <taxon>Anthozoa</taxon>
        <taxon>Hexacorallia</taxon>
        <taxon>Scleractinia</taxon>
        <taxon>Astrocoeniina</taxon>
        <taxon>Pocilloporidae</taxon>
        <taxon>Pocillopora</taxon>
    </lineage>
</organism>
<dbReference type="STRING" id="46731.A0A3M6T8L9"/>
<protein>
    <submittedName>
        <fullName evidence="3">Uncharacterized protein</fullName>
    </submittedName>
</protein>
<evidence type="ECO:0000256" key="2">
    <source>
        <dbReference type="ARBA" id="ARBA00023242"/>
    </source>
</evidence>
<dbReference type="PANTHER" id="PTHR46094:SF1">
    <property type="entry name" value="INTEGRATOR COMPLEX SUBUNIT 9"/>
    <property type="match status" value="1"/>
</dbReference>
<dbReference type="InterPro" id="IPR036866">
    <property type="entry name" value="RibonucZ/Hydroxyglut_hydro"/>
</dbReference>
<dbReference type="GO" id="GO:0032039">
    <property type="term" value="C:integrator complex"/>
    <property type="evidence" value="ECO:0007669"/>
    <property type="project" value="InterPro"/>
</dbReference>
<dbReference type="AlphaFoldDB" id="A0A3M6T8L9"/>
<dbReference type="InterPro" id="IPR027074">
    <property type="entry name" value="Integrator_9su"/>
</dbReference>
<gene>
    <name evidence="3" type="ORF">pdam_00004322</name>
</gene>
<dbReference type="OrthoDB" id="5600060at2759"/>
<dbReference type="Proteomes" id="UP000275408">
    <property type="component" value="Unassembled WGS sequence"/>
</dbReference>
<evidence type="ECO:0000313" key="3">
    <source>
        <dbReference type="EMBL" id="RMX37671.1"/>
    </source>
</evidence>
<keyword evidence="4" id="KW-1185">Reference proteome</keyword>
<dbReference type="Gene3D" id="3.60.15.10">
    <property type="entry name" value="Ribonuclease Z/Hydroxyacylglutathione hydrolase-like"/>
    <property type="match status" value="1"/>
</dbReference>
<accession>A0A3M6T8L9</accession>
<evidence type="ECO:0000256" key="1">
    <source>
        <dbReference type="ARBA" id="ARBA00004123"/>
    </source>
</evidence>
<proteinExistence type="predicted"/>
<keyword evidence="2" id="KW-0539">Nucleus</keyword>
<sequence>MKLYSLGRTSSAPCLVLQFKGASIMLDCSLDVSTLQHFMPLSLVNNKPEGVRVTFFPRNIYVNSERTSQLKPWTTRELQDIEGFSAQNNLKEIGGKVFIDEEPEICPPEDCLLDISTIDIILISNYHFMLALPFITEVSLTIIQDSKEKSMPLNQQFRLEGKNCADLCGVQRG</sequence>
<dbReference type="PANTHER" id="PTHR46094">
    <property type="entry name" value="INTEGRATOR COMPLEX SUBUNIT 9"/>
    <property type="match status" value="1"/>
</dbReference>
<dbReference type="SUPFAM" id="SSF56281">
    <property type="entry name" value="Metallo-hydrolase/oxidoreductase"/>
    <property type="match status" value="1"/>
</dbReference>
<dbReference type="GO" id="GO:0034472">
    <property type="term" value="P:snRNA 3'-end processing"/>
    <property type="evidence" value="ECO:0007669"/>
    <property type="project" value="TreeGrafter"/>
</dbReference>
<comment type="caution">
    <text evidence="3">The sequence shown here is derived from an EMBL/GenBank/DDBJ whole genome shotgun (WGS) entry which is preliminary data.</text>
</comment>
<name>A0A3M6T8L9_POCDA</name>
<reference evidence="3 4" key="1">
    <citation type="journal article" date="2018" name="Sci. Rep.">
        <title>Comparative analysis of the Pocillopora damicornis genome highlights role of immune system in coral evolution.</title>
        <authorList>
            <person name="Cunning R."/>
            <person name="Bay R.A."/>
            <person name="Gillette P."/>
            <person name="Baker A.C."/>
            <person name="Traylor-Knowles N."/>
        </authorList>
    </citation>
    <scope>NUCLEOTIDE SEQUENCE [LARGE SCALE GENOMIC DNA]</scope>
    <source>
        <strain evidence="3">RSMAS</strain>
        <tissue evidence="3">Whole animal</tissue>
    </source>
</reference>